<reference evidence="2" key="1">
    <citation type="journal article" date="2015" name="Nature">
        <title>Complex archaea that bridge the gap between prokaryotes and eukaryotes.</title>
        <authorList>
            <person name="Spang A."/>
            <person name="Saw J.H."/>
            <person name="Jorgensen S.L."/>
            <person name="Zaremba-Niedzwiedzka K."/>
            <person name="Martijn J."/>
            <person name="Lind A.E."/>
            <person name="van Eijk R."/>
            <person name="Schleper C."/>
            <person name="Guy L."/>
            <person name="Ettema T.J."/>
        </authorList>
    </citation>
    <scope>NUCLEOTIDE SEQUENCE</scope>
</reference>
<accession>A0A0F9UM23</accession>
<dbReference type="PROSITE" id="PS51186">
    <property type="entry name" value="GNAT"/>
    <property type="match status" value="1"/>
</dbReference>
<dbReference type="AlphaFoldDB" id="A0A0F9UM23"/>
<organism evidence="2">
    <name type="scientific">marine sediment metagenome</name>
    <dbReference type="NCBI Taxonomy" id="412755"/>
    <lineage>
        <taxon>unclassified sequences</taxon>
        <taxon>metagenomes</taxon>
        <taxon>ecological metagenomes</taxon>
    </lineage>
</organism>
<name>A0A0F9UM23_9ZZZZ</name>
<dbReference type="InterPro" id="IPR016181">
    <property type="entry name" value="Acyl_CoA_acyltransferase"/>
</dbReference>
<dbReference type="InterPro" id="IPR000182">
    <property type="entry name" value="GNAT_dom"/>
</dbReference>
<dbReference type="Gene3D" id="3.40.630.30">
    <property type="match status" value="1"/>
</dbReference>
<dbReference type="SUPFAM" id="SSF55729">
    <property type="entry name" value="Acyl-CoA N-acyltransferases (Nat)"/>
    <property type="match status" value="1"/>
</dbReference>
<comment type="caution">
    <text evidence="2">The sequence shown here is derived from an EMBL/GenBank/DDBJ whole genome shotgun (WGS) entry which is preliminary data.</text>
</comment>
<protein>
    <recommendedName>
        <fullName evidence="1">N-acetyltransferase domain-containing protein</fullName>
    </recommendedName>
</protein>
<dbReference type="EMBL" id="LAZR01000080">
    <property type="protein sequence ID" value="KKN94245.1"/>
    <property type="molecule type" value="Genomic_DNA"/>
</dbReference>
<evidence type="ECO:0000313" key="2">
    <source>
        <dbReference type="EMBL" id="KKN94245.1"/>
    </source>
</evidence>
<gene>
    <name evidence="2" type="ORF">LCGC14_0190710</name>
</gene>
<dbReference type="GO" id="GO:0016747">
    <property type="term" value="F:acyltransferase activity, transferring groups other than amino-acyl groups"/>
    <property type="evidence" value="ECO:0007669"/>
    <property type="project" value="InterPro"/>
</dbReference>
<sequence length="173" mass="20015">MPAYLLTNEESERLLFKKVQPADFDNWLPFHKEPLSSQYWLGLPTDPKVACQQQFDSIFQRYSENLGGMNALFLKKTNTLVGLCGLLVQQVDGRQELEIGYSILPKFWRHGFAFEAAEKCKIVAFEKQWSNSLISIIQVDNIPSQKTALKNGMFLDFTTTYHNNEVYIFRIHS</sequence>
<dbReference type="InterPro" id="IPR051531">
    <property type="entry name" value="N-acetyltransferase"/>
</dbReference>
<dbReference type="PANTHER" id="PTHR43792:SF1">
    <property type="entry name" value="N-ACETYLTRANSFERASE DOMAIN-CONTAINING PROTEIN"/>
    <property type="match status" value="1"/>
</dbReference>
<dbReference type="Pfam" id="PF13302">
    <property type="entry name" value="Acetyltransf_3"/>
    <property type="match status" value="1"/>
</dbReference>
<feature type="domain" description="N-acetyltransferase" evidence="1">
    <location>
        <begin position="14"/>
        <end position="172"/>
    </location>
</feature>
<proteinExistence type="predicted"/>
<dbReference type="PANTHER" id="PTHR43792">
    <property type="entry name" value="GNAT FAMILY, PUTATIVE (AFU_ORTHOLOGUE AFUA_3G00765)-RELATED-RELATED"/>
    <property type="match status" value="1"/>
</dbReference>
<evidence type="ECO:0000259" key="1">
    <source>
        <dbReference type="PROSITE" id="PS51186"/>
    </source>
</evidence>